<dbReference type="Proteomes" id="UP000277580">
    <property type="component" value="Unassembled WGS sequence"/>
</dbReference>
<reference evidence="2 3" key="1">
    <citation type="journal article" date="2018" name="Nat. Ecol. Evol.">
        <title>Pezizomycetes genomes reveal the molecular basis of ectomycorrhizal truffle lifestyle.</title>
        <authorList>
            <person name="Murat C."/>
            <person name="Payen T."/>
            <person name="Noel B."/>
            <person name="Kuo A."/>
            <person name="Morin E."/>
            <person name="Chen J."/>
            <person name="Kohler A."/>
            <person name="Krizsan K."/>
            <person name="Balestrini R."/>
            <person name="Da Silva C."/>
            <person name="Montanini B."/>
            <person name="Hainaut M."/>
            <person name="Levati E."/>
            <person name="Barry K.W."/>
            <person name="Belfiori B."/>
            <person name="Cichocki N."/>
            <person name="Clum A."/>
            <person name="Dockter R.B."/>
            <person name="Fauchery L."/>
            <person name="Guy J."/>
            <person name="Iotti M."/>
            <person name="Le Tacon F."/>
            <person name="Lindquist E.A."/>
            <person name="Lipzen A."/>
            <person name="Malagnac F."/>
            <person name="Mello A."/>
            <person name="Molinier V."/>
            <person name="Miyauchi S."/>
            <person name="Poulain J."/>
            <person name="Riccioni C."/>
            <person name="Rubini A."/>
            <person name="Sitrit Y."/>
            <person name="Splivallo R."/>
            <person name="Traeger S."/>
            <person name="Wang M."/>
            <person name="Zifcakova L."/>
            <person name="Wipf D."/>
            <person name="Zambonelli A."/>
            <person name="Paolocci F."/>
            <person name="Nowrousian M."/>
            <person name="Ottonello S."/>
            <person name="Baldrian P."/>
            <person name="Spatafora J.W."/>
            <person name="Henrissat B."/>
            <person name="Nagy L.G."/>
            <person name="Aury J.M."/>
            <person name="Wincker P."/>
            <person name="Grigoriev I.V."/>
            <person name="Bonfante P."/>
            <person name="Martin F.M."/>
        </authorList>
    </citation>
    <scope>NUCLEOTIDE SEQUENCE [LARGE SCALE GENOMIC DNA]</scope>
    <source>
        <strain evidence="2 3">CCBAS932</strain>
    </source>
</reference>
<sequence>MEPWASDPFSFLLFLLPFRLLKEGIVPDLEAPSFFFLPPFSVFEKITEQGSVLGFNVSGDPSPVTHCSLLLTWCYDIAAKCYRLNDSVHSSYWRTEDKIERSSFGWYLGDKSGHCLLGLGGASCYRRKDPGAVGRGIRKEELRKNLWMLAVNITILVSLQTADILLRFLVNLGRYLDQILGSLATRGPSILDKGNSIFDTIVGAPDRNGEGFDPPQSAYDQQCNTYSYRKANSLFIQRYCPVGVVAHGITGWAGLGHQPQAPAPTSKIQVIWGAGAGEVFIFAEEEVHILLRITQLAS</sequence>
<evidence type="ECO:0000313" key="3">
    <source>
        <dbReference type="Proteomes" id="UP000277580"/>
    </source>
</evidence>
<dbReference type="InParanoid" id="A0A3N4KD51"/>
<name>A0A3N4KD51_9PEZI</name>
<evidence type="ECO:0000256" key="1">
    <source>
        <dbReference type="SAM" id="SignalP"/>
    </source>
</evidence>
<dbReference type="EMBL" id="ML119163">
    <property type="protein sequence ID" value="RPB08444.1"/>
    <property type="molecule type" value="Genomic_DNA"/>
</dbReference>
<keyword evidence="1" id="KW-0732">Signal</keyword>
<dbReference type="OrthoDB" id="10629002at2759"/>
<feature type="chain" id="PRO_5017950879" evidence="1">
    <location>
        <begin position="24"/>
        <end position="298"/>
    </location>
</feature>
<dbReference type="AlphaFoldDB" id="A0A3N4KD51"/>
<keyword evidence="3" id="KW-1185">Reference proteome</keyword>
<protein>
    <submittedName>
        <fullName evidence="2">Uncharacterized protein</fullName>
    </submittedName>
</protein>
<accession>A0A3N4KD51</accession>
<gene>
    <name evidence="2" type="ORF">P167DRAFT_548935</name>
</gene>
<evidence type="ECO:0000313" key="2">
    <source>
        <dbReference type="EMBL" id="RPB08444.1"/>
    </source>
</evidence>
<proteinExistence type="predicted"/>
<feature type="signal peptide" evidence="1">
    <location>
        <begin position="1"/>
        <end position="23"/>
    </location>
</feature>
<organism evidence="2 3">
    <name type="scientific">Morchella conica CCBAS932</name>
    <dbReference type="NCBI Taxonomy" id="1392247"/>
    <lineage>
        <taxon>Eukaryota</taxon>
        <taxon>Fungi</taxon>
        <taxon>Dikarya</taxon>
        <taxon>Ascomycota</taxon>
        <taxon>Pezizomycotina</taxon>
        <taxon>Pezizomycetes</taxon>
        <taxon>Pezizales</taxon>
        <taxon>Morchellaceae</taxon>
        <taxon>Morchella</taxon>
    </lineage>
</organism>